<comment type="similarity">
    <text evidence="1 6">Belongs to the metallo-dependent hydrolases superfamily. Adenine deaminase family.</text>
</comment>
<feature type="domain" description="Amidohydrolase-related" evidence="7">
    <location>
        <begin position="70"/>
        <end position="355"/>
    </location>
</feature>
<evidence type="ECO:0000259" key="7">
    <source>
        <dbReference type="Pfam" id="PF01979"/>
    </source>
</evidence>
<dbReference type="GO" id="GO:0006146">
    <property type="term" value="P:adenine catabolic process"/>
    <property type="evidence" value="ECO:0007669"/>
    <property type="project" value="InterPro"/>
</dbReference>
<evidence type="ECO:0000256" key="3">
    <source>
        <dbReference type="ARBA" id="ARBA00022801"/>
    </source>
</evidence>
<dbReference type="InterPro" id="IPR006679">
    <property type="entry name" value="Adenine_deam"/>
</dbReference>
<dbReference type="Pfam" id="PF01979">
    <property type="entry name" value="Amidohydro_1"/>
    <property type="match status" value="1"/>
</dbReference>
<feature type="domain" description="Adenine deaminase C-terminal" evidence="8">
    <location>
        <begin position="417"/>
        <end position="579"/>
    </location>
</feature>
<dbReference type="InterPro" id="IPR032466">
    <property type="entry name" value="Metal_Hydrolase"/>
</dbReference>
<evidence type="ECO:0000313" key="9">
    <source>
        <dbReference type="EMBL" id="VTZ65289.1"/>
    </source>
</evidence>
<dbReference type="SUPFAM" id="SSF51338">
    <property type="entry name" value="Composite domain of metallo-dependent hydrolases"/>
    <property type="match status" value="1"/>
</dbReference>
<gene>
    <name evidence="6 9" type="primary">ade</name>
    <name evidence="9" type="ORF">EMEDMD4_790313</name>
</gene>
<dbReference type="RefSeq" id="WP_180162196.1">
    <property type="nucleotide sequence ID" value="NZ_CABFNB010000149.1"/>
</dbReference>
<dbReference type="GO" id="GO:0000034">
    <property type="term" value="F:adenine deaminase activity"/>
    <property type="evidence" value="ECO:0007669"/>
    <property type="project" value="UniProtKB-UniRule"/>
</dbReference>
<keyword evidence="4 6" id="KW-0464">Manganese</keyword>
<dbReference type="InterPro" id="IPR026912">
    <property type="entry name" value="Adenine_deam_C"/>
</dbReference>
<evidence type="ECO:0000256" key="1">
    <source>
        <dbReference type="ARBA" id="ARBA00006773"/>
    </source>
</evidence>
<dbReference type="InterPro" id="IPR011059">
    <property type="entry name" value="Metal-dep_hydrolase_composite"/>
</dbReference>
<name>A0A508X6K7_9HYPH</name>
<dbReference type="Gene3D" id="2.30.40.10">
    <property type="entry name" value="Urease, subunit C, domain 1"/>
    <property type="match status" value="1"/>
</dbReference>
<dbReference type="SUPFAM" id="SSF51556">
    <property type="entry name" value="Metallo-dependent hydrolases"/>
    <property type="match status" value="1"/>
</dbReference>
<evidence type="ECO:0000259" key="8">
    <source>
        <dbReference type="Pfam" id="PF13382"/>
    </source>
</evidence>
<dbReference type="PANTHER" id="PTHR11113:SF2">
    <property type="entry name" value="ADENINE DEAMINASE"/>
    <property type="match status" value="1"/>
</dbReference>
<protein>
    <recommendedName>
        <fullName evidence="2 6">Adenine deaminase</fullName>
        <shortName evidence="6">Adenase</shortName>
        <shortName evidence="6">Adenine aminase</shortName>
        <ecNumber evidence="2 6">3.5.4.2</ecNumber>
    </recommendedName>
</protein>
<organism evidence="9">
    <name type="scientific">Sinorhizobium medicae</name>
    <dbReference type="NCBI Taxonomy" id="110321"/>
    <lineage>
        <taxon>Bacteria</taxon>
        <taxon>Pseudomonadati</taxon>
        <taxon>Pseudomonadota</taxon>
        <taxon>Alphaproteobacteria</taxon>
        <taxon>Hyphomicrobiales</taxon>
        <taxon>Rhizobiaceae</taxon>
        <taxon>Sinorhizobium/Ensifer group</taxon>
        <taxon>Sinorhizobium</taxon>
    </lineage>
</organism>
<reference evidence="9" key="1">
    <citation type="submission" date="2019-06" db="EMBL/GenBank/DDBJ databases">
        <authorList>
            <person name="Le Quere A."/>
            <person name="Colella S."/>
        </authorList>
    </citation>
    <scope>NUCLEOTIDE SEQUENCE</scope>
    <source>
        <strain evidence="9">EmedicaeMD41</strain>
    </source>
</reference>
<dbReference type="EC" id="3.5.4.2" evidence="2 6"/>
<dbReference type="InterPro" id="IPR006680">
    <property type="entry name" value="Amidohydro-rel"/>
</dbReference>
<dbReference type="PANTHER" id="PTHR11113">
    <property type="entry name" value="N-ACETYLGLUCOSAMINE-6-PHOSPHATE DEACETYLASE"/>
    <property type="match status" value="1"/>
</dbReference>
<dbReference type="HAMAP" id="MF_01518">
    <property type="entry name" value="Adenine_deamin"/>
    <property type="match status" value="1"/>
</dbReference>
<accession>A0A508X6K7</accession>
<evidence type="ECO:0000256" key="4">
    <source>
        <dbReference type="ARBA" id="ARBA00023211"/>
    </source>
</evidence>
<dbReference type="EMBL" id="CABFNB010000149">
    <property type="protein sequence ID" value="VTZ65289.1"/>
    <property type="molecule type" value="Genomic_DNA"/>
</dbReference>
<keyword evidence="3 6" id="KW-0378">Hydrolase</keyword>
<evidence type="ECO:0000256" key="2">
    <source>
        <dbReference type="ARBA" id="ARBA00012782"/>
    </source>
</evidence>
<proteinExistence type="inferred from homology"/>
<dbReference type="Pfam" id="PF13382">
    <property type="entry name" value="Adenine_deam_C"/>
    <property type="match status" value="1"/>
</dbReference>
<comment type="catalytic activity">
    <reaction evidence="5 6">
        <text>adenine + H2O + H(+) = hypoxanthine + NH4(+)</text>
        <dbReference type="Rhea" id="RHEA:23688"/>
        <dbReference type="ChEBI" id="CHEBI:15377"/>
        <dbReference type="ChEBI" id="CHEBI:15378"/>
        <dbReference type="ChEBI" id="CHEBI:16708"/>
        <dbReference type="ChEBI" id="CHEBI:17368"/>
        <dbReference type="ChEBI" id="CHEBI:28938"/>
        <dbReference type="EC" id="3.5.4.2"/>
    </reaction>
</comment>
<comment type="cofactor">
    <cofactor evidence="6">
        <name>Mn(2+)</name>
        <dbReference type="ChEBI" id="CHEBI:29035"/>
    </cofactor>
</comment>
<sequence length="600" mass="64849">MSDIREFIRAASGGESKATVAVCGGRLVNVVSEEIYQADVAIYRDRIIVVGDISEYIGPQTEIIDATGRYLTPGMIDGHLHVECSKLSLTSFAKAVLPLGTTSIVSGLDQIIVVGGPDAAREFLDEVRQTPLKVFWGAPCKTPYTMPRSTVGHYFGPKDHRDTHHWPECVGIWETVREFIQEEDDDVLQAIEIGQANRLPVLGCCPMTRGARLNGYMQSGVRADHESYTPEEMLEKLRAGMHVVVRESSISHFLSDNLRIVTEMGAKALRRISFCTDDVVASDILSRGHLDNMVRMAIAMGISPMAAVQMATINGAEALRIDHKVGSISPGRTADILIVNDLRDFRIEAVVANGTLAARDGRMTVELVPPQRSAGLLRSVKAAPVAAAEIAVPFTGTTPFAEVLAIAVTPEKVFVRTRRDVTLPVVDGKILADAGQNVQYVTVVERHGKTRNRPVAFVSGFNLKSGAIASSTAPDDNNIICIGADPQDMAIAINHLIANNGGQVVVDDGEVVEFLHLPIGGIVSDIDPAEMAAFELRLDEAARRLGCDLPWPFMYMFVLQITAIPDYAITDLGVVDCVNLRIISPLDPDGPAKATTLAAE</sequence>
<dbReference type="CDD" id="cd01295">
    <property type="entry name" value="AdeC"/>
    <property type="match status" value="1"/>
</dbReference>
<evidence type="ECO:0000256" key="6">
    <source>
        <dbReference type="HAMAP-Rule" id="MF_01518"/>
    </source>
</evidence>
<dbReference type="Proteomes" id="UP000507954">
    <property type="component" value="Unassembled WGS sequence"/>
</dbReference>
<dbReference type="AlphaFoldDB" id="A0A508X6K7"/>
<evidence type="ECO:0000256" key="5">
    <source>
        <dbReference type="ARBA" id="ARBA00047720"/>
    </source>
</evidence>
<dbReference type="Gene3D" id="3.20.20.140">
    <property type="entry name" value="Metal-dependent hydrolases"/>
    <property type="match status" value="1"/>
</dbReference>